<dbReference type="AlphaFoldDB" id="A0A853AJQ5"/>
<evidence type="ECO:0000313" key="2">
    <source>
        <dbReference type="EMBL" id="NYI83319.1"/>
    </source>
</evidence>
<dbReference type="EMBL" id="JACCFJ010000001">
    <property type="protein sequence ID" value="NYI83319.1"/>
    <property type="molecule type" value="Genomic_DNA"/>
</dbReference>
<evidence type="ECO:0000256" key="1">
    <source>
        <dbReference type="SAM" id="SignalP"/>
    </source>
</evidence>
<accession>A0A853AJQ5</accession>
<evidence type="ECO:0008006" key="4">
    <source>
        <dbReference type="Google" id="ProtNLM"/>
    </source>
</evidence>
<dbReference type="Proteomes" id="UP000587002">
    <property type="component" value="Unassembled WGS sequence"/>
</dbReference>
<dbReference type="Gene3D" id="1.20.90.10">
    <property type="entry name" value="Phospholipase A2 domain"/>
    <property type="match status" value="1"/>
</dbReference>
<gene>
    <name evidence="2" type="ORF">HNR68_001949</name>
</gene>
<dbReference type="InterPro" id="IPR036444">
    <property type="entry name" value="PLipase_A2_dom_sf"/>
</dbReference>
<keyword evidence="3" id="KW-1185">Reference proteome</keyword>
<dbReference type="SUPFAM" id="SSF48619">
    <property type="entry name" value="Phospholipase A2, PLA2"/>
    <property type="match status" value="1"/>
</dbReference>
<dbReference type="Pfam" id="PF09056">
    <property type="entry name" value="Phospholip_A2_3"/>
    <property type="match status" value="1"/>
</dbReference>
<sequence>MHRSHARRGLFTSAVATGALLLTTGTAHADLSPAELRATTDEYLFELSLDAFTQTRAERPHADQLDWSSDGCSMSPDEPLGYQFRTSCDRHDFGYRNYTKQDRFTEAGRKAIDDNFRDDMYSVCGDDVACKGTANVYYFAVREFGGLTGSTAEAVEHAQIQLLPSDGGVLKFQLVNAAGRLVQLTAAG</sequence>
<dbReference type="GO" id="GO:0050482">
    <property type="term" value="P:arachidonate secretion"/>
    <property type="evidence" value="ECO:0007669"/>
    <property type="project" value="InterPro"/>
</dbReference>
<dbReference type="GO" id="GO:0004623">
    <property type="term" value="F:phospholipase A2 activity"/>
    <property type="evidence" value="ECO:0007669"/>
    <property type="project" value="InterPro"/>
</dbReference>
<proteinExistence type="predicted"/>
<feature type="chain" id="PRO_5032361845" description="Phospholipase A2" evidence="1">
    <location>
        <begin position="30"/>
        <end position="188"/>
    </location>
</feature>
<reference evidence="2 3" key="1">
    <citation type="submission" date="2020-07" db="EMBL/GenBank/DDBJ databases">
        <title>Sequencing the genomes of 1000 actinobacteria strains.</title>
        <authorList>
            <person name="Klenk H.-P."/>
        </authorList>
    </citation>
    <scope>NUCLEOTIDE SEQUENCE [LARGE SCALE GENOMIC DNA]</scope>
    <source>
        <strain evidence="2 3">DSM 44065</strain>
    </source>
</reference>
<keyword evidence="1" id="KW-0732">Signal</keyword>
<organism evidence="2 3">
    <name type="scientific">Saccharopolyspora hordei</name>
    <dbReference type="NCBI Taxonomy" id="1838"/>
    <lineage>
        <taxon>Bacteria</taxon>
        <taxon>Bacillati</taxon>
        <taxon>Actinomycetota</taxon>
        <taxon>Actinomycetes</taxon>
        <taxon>Pseudonocardiales</taxon>
        <taxon>Pseudonocardiaceae</taxon>
        <taxon>Saccharopolyspora</taxon>
    </lineage>
</organism>
<name>A0A853AJQ5_9PSEU</name>
<evidence type="ECO:0000313" key="3">
    <source>
        <dbReference type="Proteomes" id="UP000587002"/>
    </source>
</evidence>
<feature type="signal peptide" evidence="1">
    <location>
        <begin position="1"/>
        <end position="29"/>
    </location>
</feature>
<dbReference type="InterPro" id="IPR015141">
    <property type="entry name" value="PLipase_A2_prok/fun"/>
</dbReference>
<comment type="caution">
    <text evidence="2">The sequence shown here is derived from an EMBL/GenBank/DDBJ whole genome shotgun (WGS) entry which is preliminary data.</text>
</comment>
<protein>
    <recommendedName>
        <fullName evidence="4">Phospholipase A2</fullName>
    </recommendedName>
</protein>
<dbReference type="RefSeq" id="WP_343050035.1">
    <property type="nucleotide sequence ID" value="NZ_BAABFH010000001.1"/>
</dbReference>
<dbReference type="GO" id="GO:0006644">
    <property type="term" value="P:phospholipid metabolic process"/>
    <property type="evidence" value="ECO:0007669"/>
    <property type="project" value="InterPro"/>
</dbReference>